<evidence type="ECO:0000313" key="1">
    <source>
        <dbReference type="EMBL" id="KAJ1678340.1"/>
    </source>
</evidence>
<comment type="caution">
    <text evidence="1">The sequence shown here is derived from an EMBL/GenBank/DDBJ whole genome shotgun (WGS) entry which is preliminary data.</text>
</comment>
<organism evidence="1 2">
    <name type="scientific">Spiromyces aspiralis</name>
    <dbReference type="NCBI Taxonomy" id="68401"/>
    <lineage>
        <taxon>Eukaryota</taxon>
        <taxon>Fungi</taxon>
        <taxon>Fungi incertae sedis</taxon>
        <taxon>Zoopagomycota</taxon>
        <taxon>Kickxellomycotina</taxon>
        <taxon>Kickxellomycetes</taxon>
        <taxon>Kickxellales</taxon>
        <taxon>Kickxellaceae</taxon>
        <taxon>Spiromyces</taxon>
    </lineage>
</organism>
<proteinExistence type="predicted"/>
<evidence type="ECO:0000313" key="2">
    <source>
        <dbReference type="Proteomes" id="UP001145114"/>
    </source>
</evidence>
<accession>A0ACC1HSJ8</accession>
<name>A0ACC1HSJ8_9FUNG</name>
<keyword evidence="2" id="KW-1185">Reference proteome</keyword>
<gene>
    <name evidence="1" type="primary">mtg1</name>
    <name evidence="1" type="ORF">EV182_004252</name>
</gene>
<dbReference type="Proteomes" id="UP001145114">
    <property type="component" value="Unassembled WGS sequence"/>
</dbReference>
<reference evidence="1" key="1">
    <citation type="submission" date="2022-06" db="EMBL/GenBank/DDBJ databases">
        <title>Phylogenomic reconstructions and comparative analyses of Kickxellomycotina fungi.</title>
        <authorList>
            <person name="Reynolds N.K."/>
            <person name="Stajich J.E."/>
            <person name="Barry K."/>
            <person name="Grigoriev I.V."/>
            <person name="Crous P."/>
            <person name="Smith M.E."/>
        </authorList>
    </citation>
    <scope>NUCLEOTIDE SEQUENCE</scope>
    <source>
        <strain evidence="1">RSA 2271</strain>
    </source>
</reference>
<dbReference type="EMBL" id="JAMZIH010001265">
    <property type="protein sequence ID" value="KAJ1678340.1"/>
    <property type="molecule type" value="Genomic_DNA"/>
</dbReference>
<protein>
    <submittedName>
        <fullName evidence="1">Mitochondrial GTPase 1</fullName>
    </submittedName>
</protein>
<sequence length="278" mass="31453">MAKGLRQASEMMRKVDLVIEARDARVPFSAINREFERIIGSKPRLIVYNKADLIHFSAVKKITTAFKERLNQDVIFMSTKKDKHIYYFLDTIKDMAKTQKIPQSNLTLMMVGMPNVGKSSLINSMRALGMRRSKALKTGANPGVTRSIQNRVKILQNPETYFIDTPGGIRDDAADPEIMADYLLYHTKLKLPYATDNILDFLTILGKRIGALRTGGYVDITAAASHFIHKYREGFFGRILLDDVSEEGVNRFVEEYNAPQSLSNRQARMAARNNSNSI</sequence>